<dbReference type="KEGG" id="salk:FBQ74_15005"/>
<proteinExistence type="predicted"/>
<dbReference type="OrthoDB" id="5740696at2"/>
<keyword evidence="3" id="KW-1185">Reference proteome</keyword>
<keyword evidence="2" id="KW-0645">Protease</keyword>
<dbReference type="GO" id="GO:0004180">
    <property type="term" value="F:carboxypeptidase activity"/>
    <property type="evidence" value="ECO:0007669"/>
    <property type="project" value="UniProtKB-KW"/>
</dbReference>
<evidence type="ECO:0000313" key="3">
    <source>
        <dbReference type="Proteomes" id="UP000304912"/>
    </source>
</evidence>
<reference evidence="2 3" key="1">
    <citation type="submission" date="2019-04" db="EMBL/GenBank/DDBJ databases">
        <title>Salinimonas iocasae sp. nov., a halophilic bacterium isolated from the outer tube casing of tubeworms in Okinawa Trough.</title>
        <authorList>
            <person name="Zhang H."/>
            <person name="Wang H."/>
            <person name="Li C."/>
        </authorList>
    </citation>
    <scope>NUCLEOTIDE SEQUENCE [LARGE SCALE GENOMIC DNA]</scope>
    <source>
        <strain evidence="2 3">KX18D6</strain>
    </source>
</reference>
<keyword evidence="2" id="KW-0378">Hydrolase</keyword>
<sequence>MMKFQRALFALLPSFLLFGCNSDSTDSGEVCTAEAVPAISVSVIDDQTGDLISCGATLEIQDTGFEETVTNTDGDSCDNNAPLEGAFERPGYYNLTVYKEGYEYWYEYNVEVPDGDECHVETVDLEARLISAE</sequence>
<keyword evidence="1" id="KW-0732">Signal</keyword>
<feature type="chain" id="PRO_5023129578" evidence="1">
    <location>
        <begin position="20"/>
        <end position="133"/>
    </location>
</feature>
<organism evidence="2 3">
    <name type="scientific">Salinimonas iocasae</name>
    <dbReference type="NCBI Taxonomy" id="2572577"/>
    <lineage>
        <taxon>Bacteria</taxon>
        <taxon>Pseudomonadati</taxon>
        <taxon>Pseudomonadota</taxon>
        <taxon>Gammaproteobacteria</taxon>
        <taxon>Alteromonadales</taxon>
        <taxon>Alteromonadaceae</taxon>
        <taxon>Alteromonas/Salinimonas group</taxon>
        <taxon>Salinimonas</taxon>
    </lineage>
</organism>
<dbReference type="Gene3D" id="2.60.40.1120">
    <property type="entry name" value="Carboxypeptidase-like, regulatory domain"/>
    <property type="match status" value="1"/>
</dbReference>
<name>A0A5B7YH53_9ALTE</name>
<dbReference type="RefSeq" id="WP_139757432.1">
    <property type="nucleotide sequence ID" value="NZ_CP039852.1"/>
</dbReference>
<evidence type="ECO:0000313" key="2">
    <source>
        <dbReference type="EMBL" id="QCZ94696.1"/>
    </source>
</evidence>
<dbReference type="Proteomes" id="UP000304912">
    <property type="component" value="Chromosome"/>
</dbReference>
<feature type="signal peptide" evidence="1">
    <location>
        <begin position="1"/>
        <end position="19"/>
    </location>
</feature>
<dbReference type="PROSITE" id="PS51257">
    <property type="entry name" value="PROKAR_LIPOPROTEIN"/>
    <property type="match status" value="1"/>
</dbReference>
<dbReference type="AlphaFoldDB" id="A0A5B7YH53"/>
<dbReference type="EMBL" id="CP039852">
    <property type="protein sequence ID" value="QCZ94696.1"/>
    <property type="molecule type" value="Genomic_DNA"/>
</dbReference>
<gene>
    <name evidence="2" type="ORF">FBQ74_15005</name>
</gene>
<keyword evidence="2" id="KW-0121">Carboxypeptidase</keyword>
<evidence type="ECO:0000256" key="1">
    <source>
        <dbReference type="SAM" id="SignalP"/>
    </source>
</evidence>
<accession>A0A5B7YH53</accession>
<protein>
    <submittedName>
        <fullName evidence="2">Carboxypeptidase regulatory-like domain-containing protein</fullName>
    </submittedName>
</protein>